<proteinExistence type="predicted"/>
<evidence type="ECO:0000259" key="2">
    <source>
        <dbReference type="Pfam" id="PF25583"/>
    </source>
</evidence>
<evidence type="ECO:0000259" key="1">
    <source>
        <dbReference type="Pfam" id="PF13280"/>
    </source>
</evidence>
<dbReference type="AlphaFoldDB" id="A0A6J6D520"/>
<organism evidence="3">
    <name type="scientific">freshwater metagenome</name>
    <dbReference type="NCBI Taxonomy" id="449393"/>
    <lineage>
        <taxon>unclassified sequences</taxon>
        <taxon>metagenomes</taxon>
        <taxon>ecological metagenomes</taxon>
    </lineage>
</organism>
<accession>A0A6J6D520</accession>
<dbReference type="EMBL" id="CAEZTI010000010">
    <property type="protein sequence ID" value="CAB4556798.1"/>
    <property type="molecule type" value="Genomic_DNA"/>
</dbReference>
<gene>
    <name evidence="3" type="ORF">UFOPK1619_00109</name>
</gene>
<dbReference type="InterPro" id="IPR051534">
    <property type="entry name" value="CBASS_pafABC_assoc_protein"/>
</dbReference>
<name>A0A6J6D520_9ZZZZ</name>
<dbReference type="InterPro" id="IPR057727">
    <property type="entry name" value="WCX_dom"/>
</dbReference>
<reference evidence="3" key="1">
    <citation type="submission" date="2020-05" db="EMBL/GenBank/DDBJ databases">
        <authorList>
            <person name="Chiriac C."/>
            <person name="Salcher M."/>
            <person name="Ghai R."/>
            <person name="Kavagutti S V."/>
        </authorList>
    </citation>
    <scope>NUCLEOTIDE SEQUENCE</scope>
</reference>
<dbReference type="PANTHER" id="PTHR34580">
    <property type="match status" value="1"/>
</dbReference>
<dbReference type="PROSITE" id="PS52050">
    <property type="entry name" value="WYL"/>
    <property type="match status" value="1"/>
</dbReference>
<protein>
    <submittedName>
        <fullName evidence="3">Unannotated protein</fullName>
    </submittedName>
</protein>
<feature type="domain" description="WYL" evidence="1">
    <location>
        <begin position="134"/>
        <end position="192"/>
    </location>
</feature>
<dbReference type="Pfam" id="PF13280">
    <property type="entry name" value="WYL"/>
    <property type="match status" value="1"/>
</dbReference>
<dbReference type="PANTHER" id="PTHR34580:SF1">
    <property type="entry name" value="PROTEIN PAFC"/>
    <property type="match status" value="1"/>
</dbReference>
<feature type="domain" description="WCX" evidence="2">
    <location>
        <begin position="230"/>
        <end position="302"/>
    </location>
</feature>
<sequence length="307" mass="33623">MMNLVALLTESSVPLTLEDIANRMGSQYGAEGEARRTAFERDKRALRSMGVPITTQTLSGNDAGRTAYSIDRSEYKLIDFGLTKDELAALQQAAAVVQIGTQWGKQAVQWLGGTVDDVASTTVAHVDARGQEKVLPQLWSAVAKLCGVTFSYRGRKRSVHPYGLVARNGFWYLIAFDPERNAQVTYRVDRIEGDIAAGNADSFVRPADFKIETAYERDPKEFEGAQSEIAVVRIDRRVAPAVIRELGEDCIVARGADGSIDVEVACGNRVAFRSWLYAMVDRAVVLRPESVRAEVMADLVRMSGGAS</sequence>
<evidence type="ECO:0000313" key="3">
    <source>
        <dbReference type="EMBL" id="CAB4556798.1"/>
    </source>
</evidence>
<dbReference type="InterPro" id="IPR026881">
    <property type="entry name" value="WYL_dom"/>
</dbReference>
<dbReference type="Pfam" id="PF25583">
    <property type="entry name" value="WCX"/>
    <property type="match status" value="1"/>
</dbReference>